<evidence type="ECO:0000313" key="3">
    <source>
        <dbReference type="Proteomes" id="UP000282323"/>
    </source>
</evidence>
<reference evidence="2 3" key="1">
    <citation type="submission" date="2018-10" db="EMBL/GenBank/DDBJ databases">
        <title>Natrarchaeobius chitinivorans gen. nov., sp. nov., and Natrarchaeobius haloalkaliphilus sp. nov., alkaliphilic, chitin-utilizing haloarchaea from hypersaline alkaline lakes.</title>
        <authorList>
            <person name="Sorokin D.Y."/>
            <person name="Elcheninov A.G."/>
            <person name="Kostrikina N.A."/>
            <person name="Bale N.J."/>
            <person name="Sinninghe Damste J.S."/>
            <person name="Khijniak T.V."/>
            <person name="Kublanov I.V."/>
            <person name="Toshchakov S.V."/>
        </authorList>
    </citation>
    <scope>NUCLEOTIDE SEQUENCE [LARGE SCALE GENOMIC DNA]</scope>
    <source>
        <strain evidence="2 3">AArcht4T</strain>
    </source>
</reference>
<dbReference type="Gene3D" id="1.10.10.10">
    <property type="entry name" value="Winged helix-like DNA-binding domain superfamily/Winged helix DNA-binding domain"/>
    <property type="match status" value="1"/>
</dbReference>
<dbReference type="InterPro" id="IPR036388">
    <property type="entry name" value="WH-like_DNA-bd_sf"/>
</dbReference>
<dbReference type="InterPro" id="IPR055768">
    <property type="entry name" value="DUF7344"/>
</dbReference>
<dbReference type="Proteomes" id="UP000282323">
    <property type="component" value="Unassembled WGS sequence"/>
</dbReference>
<feature type="domain" description="DUF7344" evidence="1">
    <location>
        <begin position="10"/>
        <end position="88"/>
    </location>
</feature>
<organism evidence="2 3">
    <name type="scientific">Natrarchaeobius chitinivorans</name>
    <dbReference type="NCBI Taxonomy" id="1679083"/>
    <lineage>
        <taxon>Archaea</taxon>
        <taxon>Methanobacteriati</taxon>
        <taxon>Methanobacteriota</taxon>
        <taxon>Stenosarchaea group</taxon>
        <taxon>Halobacteria</taxon>
        <taxon>Halobacteriales</taxon>
        <taxon>Natrialbaceae</taxon>
        <taxon>Natrarchaeobius</taxon>
    </lineage>
</organism>
<evidence type="ECO:0000259" key="1">
    <source>
        <dbReference type="Pfam" id="PF24035"/>
    </source>
</evidence>
<name>A0A3N6LUB1_NATCH</name>
<sequence>MDPPEKRVLRLIAEPRNRAILTVLNDAARSLSVSELVERLVRLESDTLGWSDENPDRETVHISLHHNNLPKLDEADLVEYDRSEKTVSYESYPAVDVELMEIDMIDELLSCFSSGTDVTGDAIGVIDGREEVIEYGRHLIDEAETELFLMSVSEELLEDECHRRIETSLERDVDVSLGSRDRDVRERARDRLPGVTIWEPQLDWLNAPSQYPKVGRLVFADREKIMLAVLKETDVGGETTEMAVIGEGETNPLVVLVRQLLGPRLDHLDYQSEDFLDELPFEP</sequence>
<dbReference type="Pfam" id="PF24035">
    <property type="entry name" value="DUF7344"/>
    <property type="match status" value="1"/>
</dbReference>
<dbReference type="OrthoDB" id="194397at2157"/>
<accession>A0A3N6LUB1</accession>
<proteinExistence type="predicted"/>
<dbReference type="RefSeq" id="WP_124196277.1">
    <property type="nucleotide sequence ID" value="NZ_REGA01000012.1"/>
</dbReference>
<gene>
    <name evidence="2" type="ORF">EA473_14260</name>
</gene>
<dbReference type="EMBL" id="REGA01000012">
    <property type="protein sequence ID" value="RQG93868.1"/>
    <property type="molecule type" value="Genomic_DNA"/>
</dbReference>
<comment type="caution">
    <text evidence="2">The sequence shown here is derived from an EMBL/GenBank/DDBJ whole genome shotgun (WGS) entry which is preliminary data.</text>
</comment>
<dbReference type="AlphaFoldDB" id="A0A3N6LUB1"/>
<protein>
    <submittedName>
        <fullName evidence="2">ArsR family transcriptional regulator</fullName>
    </submittedName>
</protein>
<evidence type="ECO:0000313" key="2">
    <source>
        <dbReference type="EMBL" id="RQG93868.1"/>
    </source>
</evidence>
<keyword evidence="3" id="KW-1185">Reference proteome</keyword>